<evidence type="ECO:0000313" key="1">
    <source>
        <dbReference type="EMBL" id="GBP88260.1"/>
    </source>
</evidence>
<sequence length="107" mass="12402">MPTAHEIPYGRFVRKSSWHRKSLDTNEDRVHLFYQARKRPARTAYNVESDDARRLWAHSSRKQAAGLTDLPAPTAANPRQYFQDFPQIAISSAVLSSTDLRWFGKVW</sequence>
<keyword evidence="2" id="KW-1185">Reference proteome</keyword>
<comment type="caution">
    <text evidence="1">The sequence shown here is derived from an EMBL/GenBank/DDBJ whole genome shotgun (WGS) entry which is preliminary data.</text>
</comment>
<reference evidence="1 2" key="1">
    <citation type="journal article" date="2019" name="Commun. Biol.">
        <title>The bagworm genome reveals a unique fibroin gene that provides high tensile strength.</title>
        <authorList>
            <person name="Kono N."/>
            <person name="Nakamura H."/>
            <person name="Ohtoshi R."/>
            <person name="Tomita M."/>
            <person name="Numata K."/>
            <person name="Arakawa K."/>
        </authorList>
    </citation>
    <scope>NUCLEOTIDE SEQUENCE [LARGE SCALE GENOMIC DNA]</scope>
</reference>
<dbReference type="EMBL" id="BGZK01001917">
    <property type="protein sequence ID" value="GBP88260.1"/>
    <property type="molecule type" value="Genomic_DNA"/>
</dbReference>
<dbReference type="AlphaFoldDB" id="A0A4C1ZK56"/>
<gene>
    <name evidence="1" type="ORF">EVAR_63908_1</name>
</gene>
<protein>
    <submittedName>
        <fullName evidence="1">Uncharacterized protein</fullName>
    </submittedName>
</protein>
<accession>A0A4C1ZK56</accession>
<dbReference type="Proteomes" id="UP000299102">
    <property type="component" value="Unassembled WGS sequence"/>
</dbReference>
<organism evidence="1 2">
    <name type="scientific">Eumeta variegata</name>
    <name type="common">Bagworm moth</name>
    <name type="synonym">Eumeta japonica</name>
    <dbReference type="NCBI Taxonomy" id="151549"/>
    <lineage>
        <taxon>Eukaryota</taxon>
        <taxon>Metazoa</taxon>
        <taxon>Ecdysozoa</taxon>
        <taxon>Arthropoda</taxon>
        <taxon>Hexapoda</taxon>
        <taxon>Insecta</taxon>
        <taxon>Pterygota</taxon>
        <taxon>Neoptera</taxon>
        <taxon>Endopterygota</taxon>
        <taxon>Lepidoptera</taxon>
        <taxon>Glossata</taxon>
        <taxon>Ditrysia</taxon>
        <taxon>Tineoidea</taxon>
        <taxon>Psychidae</taxon>
        <taxon>Oiketicinae</taxon>
        <taxon>Eumeta</taxon>
    </lineage>
</organism>
<proteinExistence type="predicted"/>
<name>A0A4C1ZK56_EUMVA</name>
<evidence type="ECO:0000313" key="2">
    <source>
        <dbReference type="Proteomes" id="UP000299102"/>
    </source>
</evidence>